<organism evidence="1">
    <name type="scientific">uncultured marine thaumarchaeote KM3_40_A11</name>
    <dbReference type="NCBI Taxonomy" id="1456141"/>
    <lineage>
        <taxon>Archaea</taxon>
        <taxon>Nitrososphaerota</taxon>
        <taxon>environmental samples</taxon>
    </lineage>
</organism>
<dbReference type="EMBL" id="KF900870">
    <property type="protein sequence ID" value="AIF09681.1"/>
    <property type="molecule type" value="Genomic_DNA"/>
</dbReference>
<accession>A0A075H0A3</accession>
<protein>
    <recommendedName>
        <fullName evidence="2">DUF2116 family Zn-ribbon domain-containing protein</fullName>
    </recommendedName>
</protein>
<sequence>MRSKYVFLCSFRILTMYSTCSQCGRLVTRPESKYCSDECKEKAK</sequence>
<dbReference type="AlphaFoldDB" id="A0A075H0A3"/>
<proteinExistence type="predicted"/>
<evidence type="ECO:0000313" key="1">
    <source>
        <dbReference type="EMBL" id="AIF09681.1"/>
    </source>
</evidence>
<reference evidence="1" key="1">
    <citation type="journal article" date="2014" name="Genome Biol. Evol.">
        <title>Pangenome evidence for extensive interdomain horizontal transfer affecting lineage core and shell genes in uncultured planktonic thaumarchaeota and euryarchaeota.</title>
        <authorList>
            <person name="Deschamps P."/>
            <person name="Zivanovic Y."/>
            <person name="Moreira D."/>
            <person name="Rodriguez-Valera F."/>
            <person name="Lopez-Garcia P."/>
        </authorList>
    </citation>
    <scope>NUCLEOTIDE SEQUENCE</scope>
</reference>
<name>A0A075H0A3_9ARCH</name>
<evidence type="ECO:0008006" key="2">
    <source>
        <dbReference type="Google" id="ProtNLM"/>
    </source>
</evidence>